<evidence type="ECO:0000313" key="2">
    <source>
        <dbReference type="EMBL" id="RSH77641.1"/>
    </source>
</evidence>
<dbReference type="AlphaFoldDB" id="A0A427XFE9"/>
<comment type="caution">
    <text evidence="2">The sequence shown here is derived from an EMBL/GenBank/DDBJ whole genome shotgun (WGS) entry which is preliminary data.</text>
</comment>
<protein>
    <submittedName>
        <fullName evidence="2">Uncharacterized protein</fullName>
    </submittedName>
</protein>
<reference evidence="2 3" key="1">
    <citation type="submission" date="2018-11" db="EMBL/GenBank/DDBJ databases">
        <title>Genome sequence of Apiotrichum porosum DSM 27194.</title>
        <authorList>
            <person name="Aliyu H."/>
            <person name="Gorte O."/>
            <person name="Ochsenreither K."/>
        </authorList>
    </citation>
    <scope>NUCLEOTIDE SEQUENCE [LARGE SCALE GENOMIC DNA]</scope>
    <source>
        <strain evidence="2 3">DSM 27194</strain>
    </source>
</reference>
<dbReference type="RefSeq" id="XP_028472788.1">
    <property type="nucleotide sequence ID" value="XM_028618900.1"/>
</dbReference>
<dbReference type="GeneID" id="39587744"/>
<name>A0A427XFE9_9TREE</name>
<keyword evidence="3" id="KW-1185">Reference proteome</keyword>
<feature type="region of interest" description="Disordered" evidence="1">
    <location>
        <begin position="1"/>
        <end position="25"/>
    </location>
</feature>
<organism evidence="2 3">
    <name type="scientific">Apiotrichum porosum</name>
    <dbReference type="NCBI Taxonomy" id="105984"/>
    <lineage>
        <taxon>Eukaryota</taxon>
        <taxon>Fungi</taxon>
        <taxon>Dikarya</taxon>
        <taxon>Basidiomycota</taxon>
        <taxon>Agaricomycotina</taxon>
        <taxon>Tremellomycetes</taxon>
        <taxon>Trichosporonales</taxon>
        <taxon>Trichosporonaceae</taxon>
        <taxon>Apiotrichum</taxon>
    </lineage>
</organism>
<proteinExistence type="predicted"/>
<dbReference type="OrthoDB" id="2532734at2759"/>
<evidence type="ECO:0000256" key="1">
    <source>
        <dbReference type="SAM" id="MobiDB-lite"/>
    </source>
</evidence>
<sequence length="75" mass="7935">MSGQNNDQQQFTIQPHPATTNDPADLARQGESAFAGGSNVFNTPGQNIPTAQVAAALEDPKTRAQLAEEVKKLNS</sequence>
<gene>
    <name evidence="2" type="ORF">EHS24_003201</name>
</gene>
<accession>A0A427XFE9</accession>
<feature type="compositionally biased region" description="Polar residues" evidence="1">
    <location>
        <begin position="1"/>
        <end position="22"/>
    </location>
</feature>
<dbReference type="EMBL" id="RSCE01000015">
    <property type="protein sequence ID" value="RSH77641.1"/>
    <property type="molecule type" value="Genomic_DNA"/>
</dbReference>
<evidence type="ECO:0000313" key="3">
    <source>
        <dbReference type="Proteomes" id="UP000279236"/>
    </source>
</evidence>
<dbReference type="Proteomes" id="UP000279236">
    <property type="component" value="Unassembled WGS sequence"/>
</dbReference>